<dbReference type="SMART" id="SM00388">
    <property type="entry name" value="HisKA"/>
    <property type="match status" value="1"/>
</dbReference>
<dbReference type="InterPro" id="IPR021796">
    <property type="entry name" value="Tll0287-like_dom"/>
</dbReference>
<name>A0ABU6IG59_9ACTN</name>
<dbReference type="PANTHER" id="PTHR43711">
    <property type="entry name" value="TWO-COMPONENT HISTIDINE KINASE"/>
    <property type="match status" value="1"/>
</dbReference>
<proteinExistence type="predicted"/>
<evidence type="ECO:0000259" key="12">
    <source>
        <dbReference type="PROSITE" id="PS50109"/>
    </source>
</evidence>
<dbReference type="Gene3D" id="3.30.565.10">
    <property type="entry name" value="Histidine kinase-like ATPase, C-terminal domain"/>
    <property type="match status" value="1"/>
</dbReference>
<dbReference type="Pfam" id="PF11845">
    <property type="entry name" value="Tll0287-like"/>
    <property type="match status" value="1"/>
</dbReference>
<dbReference type="SUPFAM" id="SSF158472">
    <property type="entry name" value="HAMP domain-like"/>
    <property type="match status" value="1"/>
</dbReference>
<dbReference type="SUPFAM" id="SSF47384">
    <property type="entry name" value="Homodimeric domain of signal transducing histidine kinase"/>
    <property type="match status" value="1"/>
</dbReference>
<evidence type="ECO:0000256" key="8">
    <source>
        <dbReference type="ARBA" id="ARBA00022989"/>
    </source>
</evidence>
<evidence type="ECO:0000256" key="5">
    <source>
        <dbReference type="ARBA" id="ARBA00022679"/>
    </source>
</evidence>
<evidence type="ECO:0000256" key="2">
    <source>
        <dbReference type="ARBA" id="ARBA00004236"/>
    </source>
</evidence>
<dbReference type="SUPFAM" id="SSF55874">
    <property type="entry name" value="ATPase domain of HSP90 chaperone/DNA topoisomerase II/histidine kinase"/>
    <property type="match status" value="1"/>
</dbReference>
<dbReference type="InterPro" id="IPR036097">
    <property type="entry name" value="HisK_dim/P_sf"/>
</dbReference>
<comment type="caution">
    <text evidence="14">The sequence shown here is derived from an EMBL/GenBank/DDBJ whole genome shotgun (WGS) entry which is preliminary data.</text>
</comment>
<dbReference type="InterPro" id="IPR005467">
    <property type="entry name" value="His_kinase_dom"/>
</dbReference>
<feature type="coiled-coil region" evidence="10">
    <location>
        <begin position="294"/>
        <end position="321"/>
    </location>
</feature>
<evidence type="ECO:0000256" key="1">
    <source>
        <dbReference type="ARBA" id="ARBA00000085"/>
    </source>
</evidence>
<evidence type="ECO:0000313" key="14">
    <source>
        <dbReference type="EMBL" id="MEC4175385.1"/>
    </source>
</evidence>
<dbReference type="InterPro" id="IPR003660">
    <property type="entry name" value="HAMP_dom"/>
</dbReference>
<keyword evidence="4" id="KW-0597">Phosphoprotein</keyword>
<dbReference type="Pfam" id="PF00512">
    <property type="entry name" value="HisKA"/>
    <property type="match status" value="1"/>
</dbReference>
<evidence type="ECO:0000259" key="13">
    <source>
        <dbReference type="PROSITE" id="PS50885"/>
    </source>
</evidence>
<dbReference type="EMBL" id="JAYMFF010000003">
    <property type="protein sequence ID" value="MEC4175385.1"/>
    <property type="molecule type" value="Genomic_DNA"/>
</dbReference>
<dbReference type="SMART" id="SM00304">
    <property type="entry name" value="HAMP"/>
    <property type="match status" value="1"/>
</dbReference>
<dbReference type="CDD" id="cd06225">
    <property type="entry name" value="HAMP"/>
    <property type="match status" value="1"/>
</dbReference>
<keyword evidence="10" id="KW-0175">Coiled coil</keyword>
<comment type="catalytic activity">
    <reaction evidence="1">
        <text>ATP + protein L-histidine = ADP + protein N-phospho-L-histidine.</text>
        <dbReference type="EC" id="2.7.13.3"/>
    </reaction>
</comment>
<evidence type="ECO:0000256" key="3">
    <source>
        <dbReference type="ARBA" id="ARBA00012438"/>
    </source>
</evidence>
<dbReference type="Gene3D" id="6.10.340.10">
    <property type="match status" value="1"/>
</dbReference>
<dbReference type="SMART" id="SM00387">
    <property type="entry name" value="HATPase_c"/>
    <property type="match status" value="1"/>
</dbReference>
<dbReference type="Proteomes" id="UP001349994">
    <property type="component" value="Unassembled WGS sequence"/>
</dbReference>
<dbReference type="Pfam" id="PF00672">
    <property type="entry name" value="HAMP"/>
    <property type="match status" value="1"/>
</dbReference>
<feature type="domain" description="Histidine kinase" evidence="12">
    <location>
        <begin position="328"/>
        <end position="550"/>
    </location>
</feature>
<feature type="domain" description="HAMP" evidence="13">
    <location>
        <begin position="228"/>
        <end position="281"/>
    </location>
</feature>
<keyword evidence="5" id="KW-0808">Transferase</keyword>
<dbReference type="PRINTS" id="PR00344">
    <property type="entry name" value="BCTRLSENSOR"/>
</dbReference>
<evidence type="ECO:0000256" key="10">
    <source>
        <dbReference type="SAM" id="Coils"/>
    </source>
</evidence>
<evidence type="ECO:0000256" key="9">
    <source>
        <dbReference type="ARBA" id="ARBA00023012"/>
    </source>
</evidence>
<reference evidence="14 15" key="1">
    <citation type="submission" date="2024-01" db="EMBL/GenBank/DDBJ databases">
        <title>novel species in genus Adlercreutzia.</title>
        <authorList>
            <person name="Liu X."/>
        </authorList>
    </citation>
    <scope>NUCLEOTIDE SEQUENCE [LARGE SCALE GENOMIC DNA]</scope>
    <source>
        <strain evidence="14 15">R7</strain>
    </source>
</reference>
<dbReference type="InterPro" id="IPR036890">
    <property type="entry name" value="HATPase_C_sf"/>
</dbReference>
<dbReference type="InterPro" id="IPR050736">
    <property type="entry name" value="Sensor_HK_Regulatory"/>
</dbReference>
<keyword evidence="9" id="KW-0902">Two-component regulatory system</keyword>
<evidence type="ECO:0000256" key="11">
    <source>
        <dbReference type="SAM" id="Phobius"/>
    </source>
</evidence>
<evidence type="ECO:0000313" key="15">
    <source>
        <dbReference type="Proteomes" id="UP001349994"/>
    </source>
</evidence>
<dbReference type="PROSITE" id="PS50109">
    <property type="entry name" value="HIS_KIN"/>
    <property type="match status" value="1"/>
</dbReference>
<dbReference type="PROSITE" id="PS50885">
    <property type="entry name" value="HAMP"/>
    <property type="match status" value="1"/>
</dbReference>
<evidence type="ECO:0000256" key="6">
    <source>
        <dbReference type="ARBA" id="ARBA00022692"/>
    </source>
</evidence>
<keyword evidence="6 11" id="KW-0812">Transmembrane</keyword>
<keyword evidence="7" id="KW-0418">Kinase</keyword>
<evidence type="ECO:0000256" key="4">
    <source>
        <dbReference type="ARBA" id="ARBA00022553"/>
    </source>
</evidence>
<feature type="transmembrane region" description="Helical" evidence="11">
    <location>
        <begin position="208"/>
        <end position="231"/>
    </location>
</feature>
<dbReference type="InterPro" id="IPR004358">
    <property type="entry name" value="Sig_transdc_His_kin-like_C"/>
</dbReference>
<keyword evidence="15" id="KW-1185">Reference proteome</keyword>
<evidence type="ECO:0000256" key="7">
    <source>
        <dbReference type="ARBA" id="ARBA00022777"/>
    </source>
</evidence>
<dbReference type="CDD" id="cd16922">
    <property type="entry name" value="HATPase_EvgS-ArcB-TorS-like"/>
    <property type="match status" value="1"/>
</dbReference>
<keyword evidence="8 11" id="KW-1133">Transmembrane helix</keyword>
<keyword evidence="11" id="KW-0472">Membrane</keyword>
<organism evidence="14 15">
    <name type="scientific">Adlercreutzia wanghongyangiae</name>
    <dbReference type="NCBI Taxonomy" id="3111451"/>
    <lineage>
        <taxon>Bacteria</taxon>
        <taxon>Bacillati</taxon>
        <taxon>Actinomycetota</taxon>
        <taxon>Coriobacteriia</taxon>
        <taxon>Eggerthellales</taxon>
        <taxon>Eggerthellaceae</taxon>
        <taxon>Adlercreutzia</taxon>
    </lineage>
</organism>
<dbReference type="PANTHER" id="PTHR43711:SF26">
    <property type="entry name" value="SENSOR HISTIDINE KINASE RCSC"/>
    <property type="match status" value="1"/>
</dbReference>
<dbReference type="InterPro" id="IPR003594">
    <property type="entry name" value="HATPase_dom"/>
</dbReference>
<accession>A0ABU6IG59</accession>
<sequence length="558" mass="61023">MRIKLRTKIAVLVLGVVTVFLCANVLWESSRGAELEEAELVQQARALSANMEAVWEFMNHNQDKINYDSAGNFEFKGLQCSIAGRSVGAYFTRDTDYSVRYVSDTPRNRADEPDAFEQTAIDAFRADPDLNEYYTFAEVDGQRVFRYAEPMALVQSCLSCHGEPAGELDLSGYPREGFAQGHVYGALSMDIPTEAFVAASNENAALNIGFSLALIVACVAIISIAISHLVTRPLAQVRTAMEDVAEGDYSARLPQDRSSDEMAVLSCGFNQMTSQLEKTTGHLEELVAERTTALEHANAELARQSAELEKANEALTEENQYRSDFLAMMSHELRTPLAASMAFADILRERRAVEGQFGTEDERLWHEMESNHRTLLSMINNILEMARIDAGRESFRPELMDIGDVIGLLENTIAPLADQKSIALEYRIGDVPLFVADAEKLRRIVENLMSNAVKFTPEGGRIVFSADHQPDEGAIVFAVADTGCGIPEASRATIFDRFVQADSSSSRAYGGSGLGLALVRELAEMHGGSVSLESTVGAGSTFTVCIPDNIPLIGGNEV</sequence>
<dbReference type="InterPro" id="IPR003661">
    <property type="entry name" value="HisK_dim/P_dom"/>
</dbReference>
<dbReference type="EC" id="2.7.13.3" evidence="3"/>
<dbReference type="Gene3D" id="1.10.287.130">
    <property type="match status" value="1"/>
</dbReference>
<comment type="subcellular location">
    <subcellularLocation>
        <location evidence="2">Cell membrane</location>
    </subcellularLocation>
</comment>
<dbReference type="Pfam" id="PF02518">
    <property type="entry name" value="HATPase_c"/>
    <property type="match status" value="1"/>
</dbReference>
<dbReference type="CDD" id="cd00082">
    <property type="entry name" value="HisKA"/>
    <property type="match status" value="1"/>
</dbReference>
<dbReference type="RefSeq" id="WP_338209129.1">
    <property type="nucleotide sequence ID" value="NZ_JAYMFF010000003.1"/>
</dbReference>
<gene>
    <name evidence="14" type="ORF">VIN30_02845</name>
</gene>
<protein>
    <recommendedName>
        <fullName evidence="3">histidine kinase</fullName>
        <ecNumber evidence="3">2.7.13.3</ecNumber>
    </recommendedName>
</protein>